<organism evidence="1 2">
    <name type="scientific">Flavonifractor plautii ATCC 29863</name>
    <dbReference type="NCBI Taxonomy" id="411475"/>
    <lineage>
        <taxon>Bacteria</taxon>
        <taxon>Bacillati</taxon>
        <taxon>Bacillota</taxon>
        <taxon>Clostridia</taxon>
        <taxon>Eubacteriales</taxon>
        <taxon>Oscillospiraceae</taxon>
        <taxon>Flavonifractor</taxon>
    </lineage>
</organism>
<name>G9YUB1_FLAPL</name>
<gene>
    <name evidence="1" type="ORF">HMPREF0372_03120</name>
</gene>
<dbReference type="HOGENOM" id="CLU_115311_0_0_9"/>
<dbReference type="GO" id="GO:0015970">
    <property type="term" value="P:guanosine tetraphosphate biosynthetic process"/>
    <property type="evidence" value="ECO:0007669"/>
    <property type="project" value="UniProtKB-UniPathway"/>
</dbReference>
<evidence type="ECO:0000313" key="1">
    <source>
        <dbReference type="EMBL" id="EHM42544.1"/>
    </source>
</evidence>
<accession>G9YUB1</accession>
<dbReference type="AlphaFoldDB" id="G9YUB1"/>
<dbReference type="Proteomes" id="UP000004459">
    <property type="component" value="Unassembled WGS sequence"/>
</dbReference>
<dbReference type="GeneID" id="63971345"/>
<dbReference type="RefSeq" id="WP_007493442.1">
    <property type="nucleotide sequence ID" value="NZ_JH417816.1"/>
</dbReference>
<evidence type="ECO:0000313" key="2">
    <source>
        <dbReference type="Proteomes" id="UP000004459"/>
    </source>
</evidence>
<dbReference type="InterPro" id="IPR043519">
    <property type="entry name" value="NT_sf"/>
</dbReference>
<reference evidence="1 2" key="1">
    <citation type="submission" date="2011-08" db="EMBL/GenBank/DDBJ databases">
        <authorList>
            <person name="Weinstock G."/>
            <person name="Sodergren E."/>
            <person name="Clifton S."/>
            <person name="Fulton L."/>
            <person name="Fulton B."/>
            <person name="Courtney L."/>
            <person name="Fronick C."/>
            <person name="Harrison M."/>
            <person name="Strong C."/>
            <person name="Farmer C."/>
            <person name="Delahaunty K."/>
            <person name="Markovic C."/>
            <person name="Hall O."/>
            <person name="Minx P."/>
            <person name="Tomlinson C."/>
            <person name="Mitreva M."/>
            <person name="Hou S."/>
            <person name="Chen J."/>
            <person name="Wollam A."/>
            <person name="Pepin K.H."/>
            <person name="Johnson M."/>
            <person name="Bhonagiri V."/>
            <person name="Zhang X."/>
            <person name="Suruliraj S."/>
            <person name="Warren W."/>
            <person name="Chinwalla A."/>
            <person name="Mardis E.R."/>
            <person name="Wilson R.K."/>
        </authorList>
    </citation>
    <scope>NUCLEOTIDE SEQUENCE [LARGE SCALE GENOMIC DNA]</scope>
    <source>
        <strain evidence="1 2">ATCC 29863</strain>
    </source>
</reference>
<dbReference type="SUPFAM" id="SSF81301">
    <property type="entry name" value="Nucleotidyltransferase"/>
    <property type="match status" value="1"/>
</dbReference>
<dbReference type="UniPathway" id="UPA00908">
    <property type="reaction ID" value="UER00884"/>
</dbReference>
<comment type="caution">
    <text evidence="1">The sequence shown here is derived from an EMBL/GenBank/DDBJ whole genome shotgun (WGS) entry which is preliminary data.</text>
</comment>
<dbReference type="PATRIC" id="fig|411475.3.peg.2697"/>
<dbReference type="Gene3D" id="3.30.460.10">
    <property type="entry name" value="Beta Polymerase, domain 2"/>
    <property type="match status" value="1"/>
</dbReference>
<proteinExistence type="predicted"/>
<protein>
    <submittedName>
        <fullName evidence="1">Uncharacterized protein</fullName>
    </submittedName>
</protein>
<sequence length="232" mass="26519">MIGRSQKFPFSFASAYAILSAEGQVGVMAEDVLALNGLSIELLTQLSYRSQLGLSLKRTLRHFEREALIAELVSMTEWLDEQTGLSEIALDYRIKSYASIVGKYERYFNSSCHVSQVFNDVLGFRAFCDSYNSVLALTSTSFSVADFSRGKAVDDGYRGVHLYFQLDNNHYPIEIQFNTLYDRQLNNWLHDYLYKKTYSNEVGQQLRARYENGKIRNQSEFEEVLNDVLSGG</sequence>
<dbReference type="EMBL" id="AGCK01000251">
    <property type="protein sequence ID" value="EHM42544.1"/>
    <property type="molecule type" value="Genomic_DNA"/>
</dbReference>